<accession>A0A9X5BIU3</accession>
<reference evidence="2" key="1">
    <citation type="submission" date="2018-09" db="EMBL/GenBank/DDBJ databases">
        <title>Murine metabolic-syndrome-specific gut microbial biobank.</title>
        <authorList>
            <person name="Liu C."/>
        </authorList>
    </citation>
    <scope>NUCLEOTIDE SEQUENCE</scope>
    <source>
        <strain evidence="2">D42-62</strain>
    </source>
</reference>
<comment type="caution">
    <text evidence="2">The sequence shown here is derived from an EMBL/GenBank/DDBJ whole genome shotgun (WGS) entry which is preliminary data.</text>
</comment>
<keyword evidence="3" id="KW-1185">Reference proteome</keyword>
<proteinExistence type="predicted"/>
<evidence type="ECO:0000256" key="1">
    <source>
        <dbReference type="SAM" id="Phobius"/>
    </source>
</evidence>
<feature type="transmembrane region" description="Helical" evidence="1">
    <location>
        <begin position="140"/>
        <end position="159"/>
    </location>
</feature>
<feature type="transmembrane region" description="Helical" evidence="1">
    <location>
        <begin position="237"/>
        <end position="259"/>
    </location>
</feature>
<keyword evidence="1" id="KW-0472">Membrane</keyword>
<sequence length="357" mass="41332">MNMFMYEIKKLSPRKIVLVGVLILFLGMIYNFFSSYLYYDTYILNGDNSGIEALNGKAANEIRKQAENQFKGKVNEQTIIRIEQFLEKEKQSIGHLSEDQKELYMMKYSNISGLKNINNREIIFGYCRGWQKFIINFSNTFSIFIIIYLIVIFYKIFICEKENKIAEIVYSTKMARKKSVLIRIFMVNTISLIIYCAFYVINFLMYMTLYGFEGAKVSIQSIGVFASSESFFSVGELAIVMFVEGMLATWAISMIICVCSCYGKNTFSVLFSSLIIIIAPIFFDFTDILPPFQKVLELLPIYSLNIISQYKTTGLYHNSILLSILSGIVSILIILFSFLCIKQYFKHYSLQKNYARK</sequence>
<evidence type="ECO:0000313" key="3">
    <source>
        <dbReference type="Proteomes" id="UP001154420"/>
    </source>
</evidence>
<dbReference type="Proteomes" id="UP001154420">
    <property type="component" value="Unassembled WGS sequence"/>
</dbReference>
<dbReference type="AlphaFoldDB" id="A0A9X5BIU3"/>
<evidence type="ECO:0000313" key="2">
    <source>
        <dbReference type="EMBL" id="NBJ94890.1"/>
    </source>
</evidence>
<feature type="transmembrane region" description="Helical" evidence="1">
    <location>
        <begin position="180"/>
        <end position="201"/>
    </location>
</feature>
<organism evidence="2 3">
    <name type="scientific">Parablautia muri</name>
    <dbReference type="NCBI Taxonomy" id="2320879"/>
    <lineage>
        <taxon>Bacteria</taxon>
        <taxon>Bacillati</taxon>
        <taxon>Bacillota</taxon>
        <taxon>Clostridia</taxon>
        <taxon>Lachnospirales</taxon>
        <taxon>Lachnospiraceae</taxon>
        <taxon>Parablautia</taxon>
    </lineage>
</organism>
<dbReference type="EMBL" id="QZDT01000055">
    <property type="protein sequence ID" value="NBJ94890.1"/>
    <property type="molecule type" value="Genomic_DNA"/>
</dbReference>
<name>A0A9X5BIU3_9FIRM</name>
<feature type="transmembrane region" description="Helical" evidence="1">
    <location>
        <begin position="266"/>
        <end position="283"/>
    </location>
</feature>
<keyword evidence="1" id="KW-1133">Transmembrane helix</keyword>
<protein>
    <submittedName>
        <fullName evidence="2">Uncharacterized protein</fullName>
    </submittedName>
</protein>
<feature type="transmembrane region" description="Helical" evidence="1">
    <location>
        <begin position="16"/>
        <end position="39"/>
    </location>
</feature>
<gene>
    <name evidence="2" type="ORF">D5281_20515</name>
</gene>
<keyword evidence="1" id="KW-0812">Transmembrane</keyword>
<feature type="transmembrane region" description="Helical" evidence="1">
    <location>
        <begin position="320"/>
        <end position="341"/>
    </location>
</feature>